<dbReference type="InParanoid" id="L8FYS3"/>
<dbReference type="VEuPathDB" id="FungiDB:GMDG_01803"/>
<organism evidence="2 3">
    <name type="scientific">Pseudogymnoascus destructans (strain ATCC MYA-4855 / 20631-21)</name>
    <name type="common">Bat white-nose syndrome fungus</name>
    <name type="synonym">Geomyces destructans</name>
    <dbReference type="NCBI Taxonomy" id="658429"/>
    <lineage>
        <taxon>Eukaryota</taxon>
        <taxon>Fungi</taxon>
        <taxon>Dikarya</taxon>
        <taxon>Ascomycota</taxon>
        <taxon>Pezizomycotina</taxon>
        <taxon>Leotiomycetes</taxon>
        <taxon>Thelebolales</taxon>
        <taxon>Thelebolaceae</taxon>
        <taxon>Pseudogymnoascus</taxon>
    </lineage>
</organism>
<dbReference type="EMBL" id="GL573191">
    <property type="protein sequence ID" value="ELR05613.1"/>
    <property type="molecule type" value="Genomic_DNA"/>
</dbReference>
<gene>
    <name evidence="2" type="ORF">GMDG_01803</name>
</gene>
<evidence type="ECO:0000313" key="3">
    <source>
        <dbReference type="Proteomes" id="UP000011064"/>
    </source>
</evidence>
<evidence type="ECO:0000313" key="2">
    <source>
        <dbReference type="EMBL" id="ELR05613.1"/>
    </source>
</evidence>
<dbReference type="HOGENOM" id="CLU_2122112_0_0_1"/>
<feature type="transmembrane region" description="Helical" evidence="1">
    <location>
        <begin position="78"/>
        <end position="100"/>
    </location>
</feature>
<dbReference type="AlphaFoldDB" id="L8FYS3"/>
<evidence type="ECO:0000256" key="1">
    <source>
        <dbReference type="SAM" id="Phobius"/>
    </source>
</evidence>
<dbReference type="Proteomes" id="UP000011064">
    <property type="component" value="Unassembled WGS sequence"/>
</dbReference>
<name>L8FYS3_PSED2</name>
<keyword evidence="3" id="KW-1185">Reference proteome</keyword>
<protein>
    <submittedName>
        <fullName evidence="2">Uncharacterized protein</fullName>
    </submittedName>
</protein>
<keyword evidence="1" id="KW-0812">Transmembrane</keyword>
<reference evidence="3" key="1">
    <citation type="submission" date="2010-09" db="EMBL/GenBank/DDBJ databases">
        <title>The genome sequence of Geomyces destructans 20631-21.</title>
        <authorList>
            <consortium name="The Broad Institute Genome Sequencing Platform"/>
            <person name="Cuomo C.A."/>
            <person name="Blehert D.S."/>
            <person name="Lorch J.M."/>
            <person name="Young S.K."/>
            <person name="Zeng Q."/>
            <person name="Gargeya S."/>
            <person name="Fitzgerald M."/>
            <person name="Haas B."/>
            <person name="Abouelleil A."/>
            <person name="Alvarado L."/>
            <person name="Arachchi H.M."/>
            <person name="Berlin A."/>
            <person name="Brown A."/>
            <person name="Chapman S.B."/>
            <person name="Chen Z."/>
            <person name="Dunbar C."/>
            <person name="Freedman E."/>
            <person name="Gearin G."/>
            <person name="Gellesch M."/>
            <person name="Goldberg J."/>
            <person name="Griggs A."/>
            <person name="Gujja S."/>
            <person name="Heiman D."/>
            <person name="Howarth C."/>
            <person name="Larson L."/>
            <person name="Lui A."/>
            <person name="MacDonald P.J.P."/>
            <person name="Montmayeur A."/>
            <person name="Murphy C."/>
            <person name="Neiman D."/>
            <person name="Pearson M."/>
            <person name="Priest M."/>
            <person name="Roberts A."/>
            <person name="Saif S."/>
            <person name="Shea T."/>
            <person name="Shenoy N."/>
            <person name="Sisk P."/>
            <person name="Stolte C."/>
            <person name="Sykes S."/>
            <person name="Wortman J."/>
            <person name="Nusbaum C."/>
            <person name="Birren B."/>
        </authorList>
    </citation>
    <scope>NUCLEOTIDE SEQUENCE [LARGE SCALE GENOMIC DNA]</scope>
    <source>
        <strain evidence="3">ATCC MYA-4855 / 20631-21</strain>
    </source>
</reference>
<sequence length="114" mass="12440">METDGFSNLAGRRWCTGREGRVSAITTPGIFTMDMEVSCPAPHKPQQARVLSKGGLHERAVGNVRSIIRSNACMHRCISLHVIIISLVLSLLALALALALTHSFLSLITSHHRQ</sequence>
<proteinExistence type="predicted"/>
<accession>L8FYS3</accession>
<keyword evidence="1" id="KW-1133">Transmembrane helix</keyword>
<keyword evidence="1" id="KW-0472">Membrane</keyword>